<evidence type="ECO:0000256" key="5">
    <source>
        <dbReference type="ARBA" id="ARBA00022729"/>
    </source>
</evidence>
<evidence type="ECO:0000256" key="9">
    <source>
        <dbReference type="ARBA" id="ARBA00023237"/>
    </source>
</evidence>
<dbReference type="GO" id="GO:0046930">
    <property type="term" value="C:pore complex"/>
    <property type="evidence" value="ECO:0007669"/>
    <property type="project" value="UniProtKB-KW"/>
</dbReference>
<dbReference type="Gene3D" id="2.40.160.10">
    <property type="entry name" value="Porin"/>
    <property type="match status" value="1"/>
</dbReference>
<evidence type="ECO:0000313" key="13">
    <source>
        <dbReference type="Proteomes" id="UP000188728"/>
    </source>
</evidence>
<dbReference type="Proteomes" id="UP000188728">
    <property type="component" value="Unassembled WGS sequence"/>
</dbReference>
<evidence type="ECO:0000256" key="7">
    <source>
        <dbReference type="ARBA" id="ARBA00023114"/>
    </source>
</evidence>
<evidence type="ECO:0000256" key="1">
    <source>
        <dbReference type="ARBA" id="ARBA00004571"/>
    </source>
</evidence>
<evidence type="ECO:0000256" key="3">
    <source>
        <dbReference type="ARBA" id="ARBA00022452"/>
    </source>
</evidence>
<feature type="chain" id="PRO_5010707582" description="Porin domain-containing protein" evidence="10">
    <location>
        <begin position="20"/>
        <end position="359"/>
    </location>
</feature>
<keyword evidence="4" id="KW-0812">Transmembrane</keyword>
<keyword evidence="3" id="KW-1134">Transmembrane beta strand</keyword>
<evidence type="ECO:0000256" key="8">
    <source>
        <dbReference type="ARBA" id="ARBA00023136"/>
    </source>
</evidence>
<dbReference type="PANTHER" id="PTHR34501">
    <property type="entry name" value="PROTEIN YDDL-RELATED"/>
    <property type="match status" value="1"/>
</dbReference>
<evidence type="ECO:0000256" key="6">
    <source>
        <dbReference type="ARBA" id="ARBA00023065"/>
    </source>
</evidence>
<dbReference type="Pfam" id="PF13609">
    <property type="entry name" value="Porin_4"/>
    <property type="match status" value="1"/>
</dbReference>
<dbReference type="AlphaFoldDB" id="A0A1V3IVA8"/>
<evidence type="ECO:0000256" key="10">
    <source>
        <dbReference type="SAM" id="SignalP"/>
    </source>
</evidence>
<keyword evidence="8" id="KW-0472">Membrane</keyword>
<accession>A0A1V3IVA8</accession>
<keyword evidence="5 10" id="KW-0732">Signal</keyword>
<feature type="signal peptide" evidence="10">
    <location>
        <begin position="1"/>
        <end position="19"/>
    </location>
</feature>
<dbReference type="EMBL" id="MLHK01000019">
    <property type="protein sequence ID" value="OOF46219.1"/>
    <property type="molecule type" value="Genomic_DNA"/>
</dbReference>
<evidence type="ECO:0000256" key="2">
    <source>
        <dbReference type="ARBA" id="ARBA00022448"/>
    </source>
</evidence>
<evidence type="ECO:0000313" key="12">
    <source>
        <dbReference type="EMBL" id="OOF46219.1"/>
    </source>
</evidence>
<dbReference type="GO" id="GO:0009279">
    <property type="term" value="C:cell outer membrane"/>
    <property type="evidence" value="ECO:0007669"/>
    <property type="project" value="UniProtKB-SubCell"/>
</dbReference>
<dbReference type="GO" id="GO:0015288">
    <property type="term" value="F:porin activity"/>
    <property type="evidence" value="ECO:0007669"/>
    <property type="project" value="UniProtKB-KW"/>
</dbReference>
<gene>
    <name evidence="12" type="ORF">BKK51_03380</name>
</gene>
<dbReference type="InterPro" id="IPR033900">
    <property type="entry name" value="Gram_neg_porin_domain"/>
</dbReference>
<dbReference type="InterPro" id="IPR023614">
    <property type="entry name" value="Porin_dom_sf"/>
</dbReference>
<dbReference type="PANTHER" id="PTHR34501:SF2">
    <property type="entry name" value="OUTER MEMBRANE PORIN F-RELATED"/>
    <property type="match status" value="1"/>
</dbReference>
<keyword evidence="7" id="KW-0626">Porin</keyword>
<keyword evidence="2" id="KW-0813">Transport</keyword>
<keyword evidence="6" id="KW-0406">Ion transport</keyword>
<dbReference type="GO" id="GO:0006811">
    <property type="term" value="P:monoatomic ion transport"/>
    <property type="evidence" value="ECO:0007669"/>
    <property type="project" value="UniProtKB-KW"/>
</dbReference>
<name>A0A1V3IVA8_9PAST</name>
<dbReference type="RefSeq" id="WP_077473759.1">
    <property type="nucleotide sequence ID" value="NZ_MLHK01000019.1"/>
</dbReference>
<proteinExistence type="predicted"/>
<evidence type="ECO:0000256" key="4">
    <source>
        <dbReference type="ARBA" id="ARBA00022692"/>
    </source>
</evidence>
<dbReference type="InterPro" id="IPR050298">
    <property type="entry name" value="Gram-neg_bact_OMP"/>
</dbReference>
<sequence>MKKLLLFLLTSSIIPSSFAVPIYQQEGSRIDLRGSLRFQIHHKQGERTDLDDNGSRIRLRVDHKINENLTALGNVEMRFTDKKVGDSLYTRYLYAGFQYKPLGILTFGKQITNGDLLSAADYSYNLTDVKKVIKRANQVIHFTSRELYGFKVGADYIFGESGKQTVDKSGQVKTLPNTNGYVLALFFNNTVKDWKINAKLGISRQRKSESNIERALGLGLGLTYHDFSVGLDYGRRRYHQQYGFGWRGQKVEIKNKQSNALFRQVEEWLVAAKYQLNPKSKIYAGYLWGKAQSPIKNGRENFTTRKLKGIILGGDYKLHRQVVAFLEGAKYRYNGGKSSKQPFVNNSDYVISLGLRVHF</sequence>
<reference evidence="12 13" key="1">
    <citation type="submission" date="2016-10" db="EMBL/GenBank/DDBJ databases">
        <title>Rodentibacter gen. nov. and new species.</title>
        <authorList>
            <person name="Christensen H."/>
        </authorList>
    </citation>
    <scope>NUCLEOTIDE SEQUENCE [LARGE SCALE GENOMIC DNA]</scope>
    <source>
        <strain evidence="12 13">H1983213011</strain>
    </source>
</reference>
<dbReference type="CDD" id="cd00342">
    <property type="entry name" value="gram_neg_porins"/>
    <property type="match status" value="1"/>
</dbReference>
<comment type="caution">
    <text evidence="12">The sequence shown here is derived from an EMBL/GenBank/DDBJ whole genome shotgun (WGS) entry which is preliminary data.</text>
</comment>
<protein>
    <recommendedName>
        <fullName evidence="11">Porin domain-containing protein</fullName>
    </recommendedName>
</protein>
<keyword evidence="9" id="KW-0998">Cell outer membrane</keyword>
<comment type="subcellular location">
    <subcellularLocation>
        <location evidence="1">Cell outer membrane</location>
        <topology evidence="1">Multi-pass membrane protein</topology>
    </subcellularLocation>
</comment>
<organism evidence="12 13">
    <name type="scientific">Rodentibacter trehalosifermentans</name>
    <dbReference type="NCBI Taxonomy" id="1908263"/>
    <lineage>
        <taxon>Bacteria</taxon>
        <taxon>Pseudomonadati</taxon>
        <taxon>Pseudomonadota</taxon>
        <taxon>Gammaproteobacteria</taxon>
        <taxon>Pasteurellales</taxon>
        <taxon>Pasteurellaceae</taxon>
        <taxon>Rodentibacter</taxon>
    </lineage>
</organism>
<feature type="domain" description="Porin" evidence="11">
    <location>
        <begin position="29"/>
        <end position="335"/>
    </location>
</feature>
<dbReference type="SUPFAM" id="SSF56935">
    <property type="entry name" value="Porins"/>
    <property type="match status" value="1"/>
</dbReference>
<evidence type="ECO:0000259" key="11">
    <source>
        <dbReference type="Pfam" id="PF13609"/>
    </source>
</evidence>